<evidence type="ECO:0000313" key="4">
    <source>
        <dbReference type="Proteomes" id="UP001063350"/>
    </source>
</evidence>
<evidence type="ECO:0000313" key="3">
    <source>
        <dbReference type="EMBL" id="BCO10271.1"/>
    </source>
</evidence>
<sequence length="360" mass="36657">MKGIAQNGRIHLLVLAGAGLLCLPTLSMAKVTGQCAQCHTMHNSQGGSPMAVDASGAAQSAPNNVLLVKGCVACHTGTNDGTNNIPFVNSTTAPTYGTDGTTGNTLAGGNFYWVASSGGATDAAGHNVATDSLAGADAALGNTPPGGTALTSQLTCAGVTGCHGDRTATSDFAAISGAHHGNDGTLDGTSVATSFRFLDGIVGLEDSDWEYQPTTTAHNQYYGVDRTDETDPTGTISSLCAECHNDFHNGTGNVAGSTWGSPWVRHPTDFDMGNTAAGSEYRNYGGAGVNAYVVSAPVASTDYSAVKSSVTFADDTIVTCISCHRAHGTPNADLLRWDYSLVDAGSGNTGGCFECHTTKN</sequence>
<feature type="chain" id="PRO_5037181656" evidence="1">
    <location>
        <begin position="30"/>
        <end position="360"/>
    </location>
</feature>
<accession>A0A915XLQ3</accession>
<proteinExistence type="predicted"/>
<dbReference type="SUPFAM" id="SSF48695">
    <property type="entry name" value="Multiheme cytochromes"/>
    <property type="match status" value="1"/>
</dbReference>
<feature type="signal peptide" evidence="1">
    <location>
        <begin position="1"/>
        <end position="29"/>
    </location>
</feature>
<keyword evidence="4" id="KW-1185">Reference proteome</keyword>
<dbReference type="InterPro" id="IPR010177">
    <property type="entry name" value="Paired_CXXCH_1"/>
</dbReference>
<dbReference type="RefSeq" id="WP_267927006.1">
    <property type="nucleotide sequence ID" value="NZ_AP024233.1"/>
</dbReference>
<reference evidence="3" key="1">
    <citation type="submission" date="2020-12" db="EMBL/GenBank/DDBJ databases">
        <title>Desulfobium dissulfuricans gen. nov., sp. nov., a novel mesophilic, sulfate-reducing bacterium isolated from a deep-sea hydrothermal vent.</title>
        <authorList>
            <person name="Hashimoto Y."/>
            <person name="Tame A."/>
            <person name="Sawayama S."/>
            <person name="Miyazaki J."/>
            <person name="Takai K."/>
            <person name="Nakagawa S."/>
        </authorList>
    </citation>
    <scope>NUCLEOTIDE SEQUENCE</scope>
    <source>
        <strain evidence="3">GF1</strain>
    </source>
</reference>
<dbReference type="EMBL" id="AP024233">
    <property type="protein sequence ID" value="BCO10271.1"/>
    <property type="molecule type" value="Genomic_DNA"/>
</dbReference>
<organism evidence="3 4">
    <name type="scientific">Desulfolithobacter dissulfuricans</name>
    <dbReference type="NCBI Taxonomy" id="2795293"/>
    <lineage>
        <taxon>Bacteria</taxon>
        <taxon>Pseudomonadati</taxon>
        <taxon>Thermodesulfobacteriota</taxon>
        <taxon>Desulfobulbia</taxon>
        <taxon>Desulfobulbales</taxon>
        <taxon>Desulfobulbaceae</taxon>
        <taxon>Desulfolithobacter</taxon>
    </lineage>
</organism>
<dbReference type="InterPro" id="IPR036280">
    <property type="entry name" value="Multihaem_cyt_sf"/>
</dbReference>
<evidence type="ECO:0000259" key="2">
    <source>
        <dbReference type="Pfam" id="PF09699"/>
    </source>
</evidence>
<dbReference type="Pfam" id="PF09699">
    <property type="entry name" value="Paired_CXXCH_1"/>
    <property type="match status" value="1"/>
</dbReference>
<feature type="domain" description="Doubled CXXCH motif" evidence="2">
    <location>
        <begin position="320"/>
        <end position="359"/>
    </location>
</feature>
<keyword evidence="1" id="KW-0732">Signal</keyword>
<evidence type="ECO:0000256" key="1">
    <source>
        <dbReference type="SAM" id="SignalP"/>
    </source>
</evidence>
<dbReference type="KEGG" id="ddu:GF1_26470"/>
<name>A0A915XLQ3_9BACT</name>
<protein>
    <submittedName>
        <fullName evidence="3">Cytochrome c</fullName>
    </submittedName>
</protein>
<dbReference type="AlphaFoldDB" id="A0A915XLQ3"/>
<dbReference type="Proteomes" id="UP001063350">
    <property type="component" value="Chromosome"/>
</dbReference>
<gene>
    <name evidence="3" type="primary">omcS</name>
    <name evidence="3" type="ORF">GF1_26470</name>
</gene>